<dbReference type="CDD" id="cd00840">
    <property type="entry name" value="MPP_Mre11_N"/>
    <property type="match status" value="1"/>
</dbReference>
<evidence type="ECO:0000256" key="6">
    <source>
        <dbReference type="ARBA" id="ARBA00022839"/>
    </source>
</evidence>
<name>C5RC55_WEIPA</name>
<accession>C5RC55</accession>
<keyword evidence="7" id="KW-0235">DNA replication</keyword>
<feature type="domain" description="Calcineurin-like phosphoesterase" evidence="8">
    <location>
        <begin position="9"/>
        <end position="229"/>
    </location>
</feature>
<dbReference type="InterPro" id="IPR004593">
    <property type="entry name" value="SbcD"/>
</dbReference>
<dbReference type="SUPFAM" id="SSF56300">
    <property type="entry name" value="Metallo-dependent phosphatases"/>
    <property type="match status" value="1"/>
</dbReference>
<keyword evidence="7" id="KW-0255">Endonuclease</keyword>
<comment type="function">
    <text evidence="7">SbcCD cleaves DNA hairpin structures. These structures can inhibit DNA replication and are intermediates in certain DNA recombination reactions. The complex acts as a 3'-&gt;5' double strand exonuclease that can open hairpins. It also has a 5' single-strand endonuclease activity.</text>
</comment>
<dbReference type="HOGENOM" id="CLU_038045_0_1_9"/>
<evidence type="ECO:0000256" key="2">
    <source>
        <dbReference type="ARBA" id="ARBA00011322"/>
    </source>
</evidence>
<evidence type="ECO:0000313" key="10">
    <source>
        <dbReference type="Proteomes" id="UP000004528"/>
    </source>
</evidence>
<sequence>MKIRGSLIMKFLHTADWHIGKELGGYSLLAEQQTAYQQIRDLAVNEEVDGVIIAGDLYDRGIAPISAVNSLEGMLKDLNITFKMPIYAVSGNHDGATRLGAGREWREKNQLYLNTTLADAFKPVETQDTQIFLLPFIEPSMARVYYGITEDEASQYQTINQVMPRIVSEMVAQFKPEMNHVLVTHYYVVGSKNQDYEFTSETNSQVGGLRGLDDQLFQDFDYVALGHLHLRQASPSDVVQYSGSPIKFNTKEAQSEKGVYIVEIKNHQVRTSWHPLLPKKDLILLTGTFEQLIDADFYQQYERGHKNYFSIKIQGHVTATNARAMLAEIYGDVVEVKYDLPKLVQNRQDIPEIKADDGNDDVMIANFYQFVTGKQLNNNQKKLIDDTLSQLHQQEEEN</sequence>
<proteinExistence type="inferred from homology"/>
<comment type="caution">
    <text evidence="9">The sequence shown here is derived from an EMBL/GenBank/DDBJ whole genome shotgun (WGS) entry which is preliminary data.</text>
</comment>
<evidence type="ECO:0000259" key="8">
    <source>
        <dbReference type="Pfam" id="PF00149"/>
    </source>
</evidence>
<dbReference type="eggNOG" id="COG0420">
    <property type="taxonomic scope" value="Bacteria"/>
</dbReference>
<dbReference type="GO" id="GO:0004519">
    <property type="term" value="F:endonuclease activity"/>
    <property type="evidence" value="ECO:0007669"/>
    <property type="project" value="UniProtKB-KW"/>
</dbReference>
<evidence type="ECO:0000256" key="4">
    <source>
        <dbReference type="ARBA" id="ARBA00022722"/>
    </source>
</evidence>
<dbReference type="PANTHER" id="PTHR30337">
    <property type="entry name" value="COMPONENT OF ATP-DEPENDENT DSDNA EXONUCLEASE"/>
    <property type="match status" value="1"/>
</dbReference>
<protein>
    <recommendedName>
        <fullName evidence="3 7">Nuclease SbcCD subunit D</fullName>
    </recommendedName>
</protein>
<keyword evidence="7" id="KW-0233">DNA recombination</keyword>
<dbReference type="NCBIfam" id="TIGR00619">
    <property type="entry name" value="sbcd"/>
    <property type="match status" value="1"/>
</dbReference>
<dbReference type="InterPro" id="IPR041796">
    <property type="entry name" value="Mre11_N"/>
</dbReference>
<dbReference type="AlphaFoldDB" id="C5RC55"/>
<evidence type="ECO:0000313" key="9">
    <source>
        <dbReference type="EMBL" id="EER74272.1"/>
    </source>
</evidence>
<keyword evidence="4 7" id="KW-0540">Nuclease</keyword>
<dbReference type="GO" id="GO:0008408">
    <property type="term" value="F:3'-5' exonuclease activity"/>
    <property type="evidence" value="ECO:0007669"/>
    <property type="project" value="InterPro"/>
</dbReference>
<comment type="subunit">
    <text evidence="2 7">Heterodimer of SbcC and SbcD.</text>
</comment>
<evidence type="ECO:0000256" key="3">
    <source>
        <dbReference type="ARBA" id="ARBA00013365"/>
    </source>
</evidence>
<gene>
    <name evidence="7 9" type="primary">sbcD</name>
    <name evidence="9" type="ORF">HMPREF0877_1551</name>
</gene>
<dbReference type="InterPro" id="IPR029052">
    <property type="entry name" value="Metallo-depent_PP-like"/>
</dbReference>
<dbReference type="Pfam" id="PF00149">
    <property type="entry name" value="Metallophos"/>
    <property type="match status" value="1"/>
</dbReference>
<keyword evidence="10" id="KW-1185">Reference proteome</keyword>
<keyword evidence="6 7" id="KW-0269">Exonuclease</keyword>
<dbReference type="Gene3D" id="3.60.21.10">
    <property type="match status" value="1"/>
</dbReference>
<organism evidence="9 10">
    <name type="scientific">Weissella paramesenteroides ATCC 33313</name>
    <dbReference type="NCBI Taxonomy" id="585506"/>
    <lineage>
        <taxon>Bacteria</taxon>
        <taxon>Bacillati</taxon>
        <taxon>Bacillota</taxon>
        <taxon>Bacilli</taxon>
        <taxon>Lactobacillales</taxon>
        <taxon>Lactobacillaceae</taxon>
        <taxon>Weissella</taxon>
    </lineage>
</organism>
<dbReference type="PANTHER" id="PTHR30337:SF0">
    <property type="entry name" value="NUCLEASE SBCCD SUBUNIT D"/>
    <property type="match status" value="1"/>
</dbReference>
<dbReference type="GO" id="GO:0006260">
    <property type="term" value="P:DNA replication"/>
    <property type="evidence" value="ECO:0007669"/>
    <property type="project" value="UniProtKB-KW"/>
</dbReference>
<dbReference type="EMBL" id="ACKU01000030">
    <property type="protein sequence ID" value="EER74272.1"/>
    <property type="molecule type" value="Genomic_DNA"/>
</dbReference>
<evidence type="ECO:0000256" key="7">
    <source>
        <dbReference type="RuleBase" id="RU363069"/>
    </source>
</evidence>
<keyword evidence="5 7" id="KW-0378">Hydrolase</keyword>
<evidence type="ECO:0000256" key="1">
    <source>
        <dbReference type="ARBA" id="ARBA00010555"/>
    </source>
</evidence>
<reference evidence="9 10" key="1">
    <citation type="submission" date="2009-04" db="EMBL/GenBank/DDBJ databases">
        <authorList>
            <person name="Qin X."/>
            <person name="Bachman B."/>
            <person name="Battles P."/>
            <person name="Bell A."/>
            <person name="Bess C."/>
            <person name="Bickham C."/>
            <person name="Chaboub L."/>
            <person name="Chen D."/>
            <person name="Coyle M."/>
            <person name="Deiros D.R."/>
            <person name="Dinh H."/>
            <person name="Forbes L."/>
            <person name="Fowler G."/>
            <person name="Francisco L."/>
            <person name="Fu Q."/>
            <person name="Gubbala S."/>
            <person name="Hale W."/>
            <person name="Han Y."/>
            <person name="Hemphill L."/>
            <person name="Highlander S.K."/>
            <person name="Hirani K."/>
            <person name="Hogues M."/>
            <person name="Jackson L."/>
            <person name="Jakkamsetti A."/>
            <person name="Javaid M."/>
            <person name="Jiang H."/>
            <person name="Korchina V."/>
            <person name="Kovar C."/>
            <person name="Lara F."/>
            <person name="Lee S."/>
            <person name="Mata R."/>
            <person name="Mathew T."/>
            <person name="Moen C."/>
            <person name="Morales K."/>
            <person name="Munidasa M."/>
            <person name="Nazareth L."/>
            <person name="Ngo R."/>
            <person name="Nguyen L."/>
            <person name="Okwuonu G."/>
            <person name="Ongeri F."/>
            <person name="Patil S."/>
            <person name="Petrosino J."/>
            <person name="Pham C."/>
            <person name="Pham P."/>
            <person name="Pu L.-L."/>
            <person name="Puazo M."/>
            <person name="Raj R."/>
            <person name="Reid J."/>
            <person name="Rouhana J."/>
            <person name="Saada N."/>
            <person name="Shang Y."/>
            <person name="Simmons D."/>
            <person name="Thornton R."/>
            <person name="Warren J."/>
            <person name="Weissenberger G."/>
            <person name="Zhang J."/>
            <person name="Zhang L."/>
            <person name="Zhou C."/>
            <person name="Zhu D."/>
            <person name="Muzny D."/>
            <person name="Worley K."/>
            <person name="Gibbs R."/>
        </authorList>
    </citation>
    <scope>NUCLEOTIDE SEQUENCE [LARGE SCALE GENOMIC DNA]</scope>
    <source>
        <strain evidence="9 10">ATCC 33313</strain>
    </source>
</reference>
<dbReference type="STRING" id="585506.HMPREF0877_1551"/>
<dbReference type="InterPro" id="IPR050535">
    <property type="entry name" value="DNA_Repair-Maintenance_Comp"/>
</dbReference>
<dbReference type="InterPro" id="IPR004843">
    <property type="entry name" value="Calcineurin-like_PHP"/>
</dbReference>
<evidence type="ECO:0000256" key="5">
    <source>
        <dbReference type="ARBA" id="ARBA00022801"/>
    </source>
</evidence>
<comment type="similarity">
    <text evidence="1 7">Belongs to the SbcD family.</text>
</comment>
<dbReference type="Proteomes" id="UP000004528">
    <property type="component" value="Unassembled WGS sequence"/>
</dbReference>
<dbReference type="GO" id="GO:0006310">
    <property type="term" value="P:DNA recombination"/>
    <property type="evidence" value="ECO:0007669"/>
    <property type="project" value="UniProtKB-KW"/>
</dbReference>